<dbReference type="PANTHER" id="PTHR47939">
    <property type="entry name" value="MEMBRANE-ASSOCIATED SALT-INDUCIBLE PROTEIN-LIKE"/>
    <property type="match status" value="1"/>
</dbReference>
<dbReference type="Gene3D" id="1.25.40.10">
    <property type="entry name" value="Tetratricopeptide repeat domain"/>
    <property type="match status" value="1"/>
</dbReference>
<dbReference type="PROSITE" id="PS51375">
    <property type="entry name" value="PPR"/>
    <property type="match status" value="1"/>
</dbReference>
<name>A0A4U7KUI7_9BASI</name>
<sequence length="720" mass="81674">MISIDDGHWPPLVLLRSISSVSTPSEISDALALLHASIKHSKGNPSSFKALRHCFMTLTRITIRRDGGALYLLPRSTDLLLAMLESFPAEAELLIESINDFVRRCTGVADERAREAVTRILDWLEGQKDSVLFDNARRNVVRHCISSVESSMKSSLGKTASSEQFVDFELMDHLLRQDYCADSDLEQRALRCSIFVSGHACNHERTWQSFNVYQEHKQNHGLAMSGSDYWLLTRALLRSKPGRKEAWHVFLQAERLWRREAEGGFGNESQSRRQARNLEHTCIELLQAMAKSTDVCLRKVLSMLGIFLEGSEYSDGKRMVTGKGFSKVMLARRLDVRAYAVVMHGLLTRKRPKCAFTVWKAMLQRGVMPNAPILSLLLQHLFLMRDVQGAMQQLHIWCEEGVPRETMSRHDRLRDIEVTSLSTTELPDTDMLFSGTPSGKYHQPPAELHLVTPDVVLATVVFSGLHRCGSQGVEALWDAYQLTIQRFPDAPVLAMLLKASSPDEATPTIDATFGRQVFRSLLFCKHPELVEYRNPLNEQLETNSTAGWIFSDHTVGSRMEEWIGSVFQPRKSAFADLAVDRADPSSLVFTSKLFEHYLRLVLHLHHSSGAEQGARASRQELVDLLGWMKELHVTPSATHVALTMLEIEEHLPPAVAARQMDALEAWLTNWLGDKALPEATVMQQHWQWKMARNGQKKGWFDRITKYKQEDKEEAHPHEPE</sequence>
<evidence type="ECO:0000256" key="2">
    <source>
        <dbReference type="PROSITE-ProRule" id="PRU00708"/>
    </source>
</evidence>
<dbReference type="KEGG" id="sgra:EX895_003387"/>
<reference evidence="3 4" key="1">
    <citation type="submission" date="2019-05" db="EMBL/GenBank/DDBJ databases">
        <title>Sporisorium graminicola CBS 10092 draft sequencing and annotation.</title>
        <authorList>
            <person name="Solano-Gonzalez S."/>
            <person name="Caddick M.X."/>
            <person name="Darby A."/>
        </authorList>
    </citation>
    <scope>NUCLEOTIDE SEQUENCE [LARGE SCALE GENOMIC DNA]</scope>
    <source>
        <strain evidence="3 4">CBS 10092</strain>
    </source>
</reference>
<dbReference type="RefSeq" id="XP_029739791.1">
    <property type="nucleotide sequence ID" value="XM_029883985.1"/>
</dbReference>
<gene>
    <name evidence="3" type="ORF">EX895_003387</name>
</gene>
<dbReference type="EMBL" id="SRRM01000012">
    <property type="protein sequence ID" value="TKY87806.1"/>
    <property type="molecule type" value="Genomic_DNA"/>
</dbReference>
<feature type="repeat" description="PPR" evidence="2">
    <location>
        <begin position="335"/>
        <end position="369"/>
    </location>
</feature>
<dbReference type="AlphaFoldDB" id="A0A4U7KUI7"/>
<organism evidence="3 4">
    <name type="scientific">Sporisorium graminicola</name>
    <dbReference type="NCBI Taxonomy" id="280036"/>
    <lineage>
        <taxon>Eukaryota</taxon>
        <taxon>Fungi</taxon>
        <taxon>Dikarya</taxon>
        <taxon>Basidiomycota</taxon>
        <taxon>Ustilaginomycotina</taxon>
        <taxon>Ustilaginomycetes</taxon>
        <taxon>Ustilaginales</taxon>
        <taxon>Ustilaginaceae</taxon>
        <taxon>Sporisorium</taxon>
    </lineage>
</organism>
<dbReference type="InterPro" id="IPR050667">
    <property type="entry name" value="PPR-containing_protein"/>
</dbReference>
<dbReference type="Proteomes" id="UP000306050">
    <property type="component" value="Chromosome SGRAM_20"/>
</dbReference>
<keyword evidence="4" id="KW-1185">Reference proteome</keyword>
<dbReference type="GeneID" id="40726282"/>
<keyword evidence="1" id="KW-0677">Repeat</keyword>
<accession>A0A4U7KUI7</accession>
<proteinExistence type="predicted"/>
<dbReference type="InterPro" id="IPR002885">
    <property type="entry name" value="PPR_rpt"/>
</dbReference>
<protein>
    <submittedName>
        <fullName evidence="3">Uncharacterized protein</fullName>
    </submittedName>
</protein>
<comment type="caution">
    <text evidence="3">The sequence shown here is derived from an EMBL/GenBank/DDBJ whole genome shotgun (WGS) entry which is preliminary data.</text>
</comment>
<evidence type="ECO:0000313" key="3">
    <source>
        <dbReference type="EMBL" id="TKY87806.1"/>
    </source>
</evidence>
<dbReference type="PANTHER" id="PTHR47939:SF13">
    <property type="entry name" value="OS03G0201400 PROTEIN"/>
    <property type="match status" value="1"/>
</dbReference>
<evidence type="ECO:0000256" key="1">
    <source>
        <dbReference type="ARBA" id="ARBA00022737"/>
    </source>
</evidence>
<evidence type="ECO:0000313" key="4">
    <source>
        <dbReference type="Proteomes" id="UP000306050"/>
    </source>
</evidence>
<dbReference type="OrthoDB" id="185373at2759"/>
<dbReference type="InterPro" id="IPR011990">
    <property type="entry name" value="TPR-like_helical_dom_sf"/>
</dbReference>